<protein>
    <submittedName>
        <fullName evidence="1">Uncharacterized protein</fullName>
    </submittedName>
</protein>
<reference evidence="1" key="1">
    <citation type="submission" date="2020-10" db="EMBL/GenBank/DDBJ databases">
        <title>Dehalococcoides mccartyi of a TCE/Cr reducing biochatode.</title>
        <authorList>
            <person name="Matturro B."/>
        </authorList>
    </citation>
    <scope>NUCLEOTIDE SEQUENCE</scope>
    <source>
        <strain evidence="1">Bin2</strain>
    </source>
</reference>
<dbReference type="AlphaFoldDB" id="A0A843AN08"/>
<gene>
    <name evidence="1" type="ORF">ISP06_03535</name>
</gene>
<evidence type="ECO:0000313" key="2">
    <source>
        <dbReference type="Proteomes" id="UP000606900"/>
    </source>
</evidence>
<comment type="caution">
    <text evidence="1">The sequence shown here is derived from an EMBL/GenBank/DDBJ whole genome shotgun (WGS) entry which is preliminary data.</text>
</comment>
<organism evidence="1 2">
    <name type="scientific">Methanobacterium formicicum</name>
    <dbReference type="NCBI Taxonomy" id="2162"/>
    <lineage>
        <taxon>Archaea</taxon>
        <taxon>Methanobacteriati</taxon>
        <taxon>Methanobacteriota</taxon>
        <taxon>Methanomada group</taxon>
        <taxon>Methanobacteria</taxon>
        <taxon>Methanobacteriales</taxon>
        <taxon>Methanobacteriaceae</taxon>
        <taxon>Methanobacterium</taxon>
    </lineage>
</organism>
<dbReference type="RefSeq" id="WP_276698534.1">
    <property type="nucleotide sequence ID" value="NZ_JADIIL010000014.1"/>
</dbReference>
<dbReference type="Proteomes" id="UP000606900">
    <property type="component" value="Unassembled WGS sequence"/>
</dbReference>
<evidence type="ECO:0000313" key="1">
    <source>
        <dbReference type="EMBL" id="MBF4474530.1"/>
    </source>
</evidence>
<proteinExistence type="predicted"/>
<dbReference type="EMBL" id="JADIIL010000014">
    <property type="protein sequence ID" value="MBF4474530.1"/>
    <property type="molecule type" value="Genomic_DNA"/>
</dbReference>
<sequence>MAKEESKSIESFDDIDDFNLEALIVEGKETIIEDEIELYNPQTKETKKMRVYLRPVSHSEWSQSVRSTGKNSKKDLEEIICSKAWLTPDGMPIELSKIKAMQKGVVTQVYEKIKIISGQLTDPFEEKYLEKITDF</sequence>
<name>A0A843AN08_METFO</name>
<accession>A0A843AN08</accession>